<gene>
    <name evidence="1" type="ORF">SAMN06265171_104291</name>
</gene>
<dbReference type="AlphaFoldDB" id="A0A521D8E2"/>
<proteinExistence type="predicted"/>
<sequence length="30" mass="3712">MHYTRNETGLSLKNHKKTFIIKRKIKYSLY</sequence>
<evidence type="ECO:0000313" key="2">
    <source>
        <dbReference type="Proteomes" id="UP000316916"/>
    </source>
</evidence>
<evidence type="ECO:0000313" key="1">
    <source>
        <dbReference type="EMBL" id="SMO67341.1"/>
    </source>
</evidence>
<dbReference type="EMBL" id="FXTC01000004">
    <property type="protein sequence ID" value="SMO67341.1"/>
    <property type="molecule type" value="Genomic_DNA"/>
</dbReference>
<keyword evidence="2" id="KW-1185">Reference proteome</keyword>
<accession>A0A521D8E2</accession>
<name>A0A521D8E2_9FLAO</name>
<organism evidence="1 2">
    <name type="scientific">Chryseobacterium rhizoplanae</name>
    <dbReference type="NCBI Taxonomy" id="1609531"/>
    <lineage>
        <taxon>Bacteria</taxon>
        <taxon>Pseudomonadati</taxon>
        <taxon>Bacteroidota</taxon>
        <taxon>Flavobacteriia</taxon>
        <taxon>Flavobacteriales</taxon>
        <taxon>Weeksellaceae</taxon>
        <taxon>Chryseobacterium group</taxon>
        <taxon>Chryseobacterium</taxon>
    </lineage>
</organism>
<dbReference type="Proteomes" id="UP000316916">
    <property type="component" value="Unassembled WGS sequence"/>
</dbReference>
<protein>
    <submittedName>
        <fullName evidence="1">Uncharacterized protein</fullName>
    </submittedName>
</protein>
<reference evidence="1 2" key="1">
    <citation type="submission" date="2017-05" db="EMBL/GenBank/DDBJ databases">
        <authorList>
            <person name="Varghese N."/>
            <person name="Submissions S."/>
        </authorList>
    </citation>
    <scope>NUCLEOTIDE SEQUENCE [LARGE SCALE GENOMIC DNA]</scope>
    <source>
        <strain evidence="1 2">DSM 29371</strain>
    </source>
</reference>